<dbReference type="Gene3D" id="2.30.29.30">
    <property type="entry name" value="Pleckstrin-homology domain (PH domain)/Phosphotyrosine-binding domain (PTB)"/>
    <property type="match status" value="1"/>
</dbReference>
<dbReference type="InterPro" id="IPR011993">
    <property type="entry name" value="PH-like_dom_sf"/>
</dbReference>
<organism evidence="4 5">
    <name type="scientific">Myripristis murdjan</name>
    <name type="common">pinecone soldierfish</name>
    <dbReference type="NCBI Taxonomy" id="586833"/>
    <lineage>
        <taxon>Eukaryota</taxon>
        <taxon>Metazoa</taxon>
        <taxon>Chordata</taxon>
        <taxon>Craniata</taxon>
        <taxon>Vertebrata</taxon>
        <taxon>Euteleostomi</taxon>
        <taxon>Actinopterygii</taxon>
        <taxon>Neopterygii</taxon>
        <taxon>Teleostei</taxon>
        <taxon>Neoteleostei</taxon>
        <taxon>Acanthomorphata</taxon>
        <taxon>Holocentriformes</taxon>
        <taxon>Holocentridae</taxon>
        <taxon>Myripristis</taxon>
    </lineage>
</organism>
<dbReference type="SUPFAM" id="SSF50729">
    <property type="entry name" value="PH domain-like"/>
    <property type="match status" value="1"/>
</dbReference>
<dbReference type="RefSeq" id="XP_029932208.1">
    <property type="nucleotide sequence ID" value="XM_030076348.1"/>
</dbReference>
<sequence length="789" mass="84844">MSAGGGGEVVCEGWLRKSPPEKKLRRYAWKRRWFVLRSGRMSGEPDVLQYYKHQQARRPIRTINLDLCEQVDAGLSFTKKELECSFVFDLRTEERVWYLVAESEDDMNRWVSSICLLCGFNPTEQVPDKFPVAAASSSVTRHNPTAAATMTGSVPAPYDPVSVRHLEPNSTTEEDYLWLSHCQSHTRPLLGSSSSLETDYNDNISCFPVSMSSSSSSSSPSSFANGLHPPPSSSSSSSSSSGFKNAAWNATAVTSPLSQSLDASVTSDLQRRGAGRPRCHPSPHPRKHSLDFQLRPVAMPLAGDAPVPAQAQAYTNSGYQIPRSASSPKPRPPCHPSSTPSVETLTPAELHASTPTPPPRPPKPPAVTAQGESSTLGTGSATLPWSSAEPERRDGGMEGGGGGGGGAGGRGAGMAVPRSNTVTVPGRMYPGAECVHVPKSLSDRASMFEFSDSFNSYFFNKGMVPLGSVCSEDDDVDENYVPMSAATTEPPLATRVPPPPPSVTSDPATQLQDPNYVAMTPLPPLPAPTFTSAELASLGRQVPPPAHLGFRNSPLDSRRSRDSAPPQEPRDAAGGGEVQAQPPPIHRNLKPQHKGVCADRTDCQTTGEPPQKPRVKPAPLDITPAQDWQEVPPPIRSPVTRTFTRDPSSRPSVRRSSAHSSSPSSDSDDPDENYVPMTTSGLSCSAGEQSLRLLLHRASEGGASCSPLLRRSRGGKQVEYLDLDLHTGRATTAKRTAQGRTSDGGGEERARGERARVDYVVVDPERTKALRNTREAWHDGRMSTEKEKC</sequence>
<dbReference type="OrthoDB" id="67516at2759"/>
<reference evidence="4" key="1">
    <citation type="submission" date="2019-06" db="EMBL/GenBank/DDBJ databases">
        <authorList>
            <consortium name="Wellcome Sanger Institute Data Sharing"/>
        </authorList>
    </citation>
    <scope>NUCLEOTIDE SEQUENCE [LARGE SCALE GENOMIC DNA]</scope>
</reference>
<accession>A0A667WDG5</accession>
<feature type="compositionally biased region" description="Polar residues" evidence="2">
    <location>
        <begin position="730"/>
        <end position="741"/>
    </location>
</feature>
<feature type="region of interest" description="Disordered" evidence="2">
    <location>
        <begin position="485"/>
        <end position="510"/>
    </location>
</feature>
<evidence type="ECO:0000256" key="1">
    <source>
        <dbReference type="ARBA" id="ARBA00029462"/>
    </source>
</evidence>
<keyword evidence="5" id="KW-1185">Reference proteome</keyword>
<gene>
    <name evidence="4" type="primary">LOC115376633</name>
</gene>
<dbReference type="GO" id="GO:0005737">
    <property type="term" value="C:cytoplasm"/>
    <property type="evidence" value="ECO:0007669"/>
    <property type="project" value="TreeGrafter"/>
</dbReference>
<feature type="domain" description="PH" evidence="3">
    <location>
        <begin position="8"/>
        <end position="119"/>
    </location>
</feature>
<dbReference type="GeneTree" id="ENSGT00940000156801"/>
<dbReference type="AlphaFoldDB" id="A0A667WDG5"/>
<evidence type="ECO:0000259" key="3">
    <source>
        <dbReference type="PROSITE" id="PS50003"/>
    </source>
</evidence>
<reference evidence="4" key="3">
    <citation type="submission" date="2025-09" db="UniProtKB">
        <authorList>
            <consortium name="Ensembl"/>
        </authorList>
    </citation>
    <scope>IDENTIFICATION</scope>
</reference>
<feature type="compositionally biased region" description="Basic and acidic residues" evidence="2">
    <location>
        <begin position="746"/>
        <end position="758"/>
    </location>
</feature>
<feature type="region of interest" description="Disordered" evidence="2">
    <location>
        <begin position="730"/>
        <end position="758"/>
    </location>
</feature>
<dbReference type="GeneID" id="115376633"/>
<name>A0A667WDG5_9TELE</name>
<dbReference type="InterPro" id="IPR001849">
    <property type="entry name" value="PH_domain"/>
</dbReference>
<dbReference type="InterPro" id="IPR046355">
    <property type="entry name" value="Gab1-4-like"/>
</dbReference>
<dbReference type="GO" id="GO:0035591">
    <property type="term" value="F:signaling adaptor activity"/>
    <property type="evidence" value="ECO:0007669"/>
    <property type="project" value="TreeGrafter"/>
</dbReference>
<dbReference type="Proteomes" id="UP000472263">
    <property type="component" value="Chromosome 18"/>
</dbReference>
<comment type="similarity">
    <text evidence="1">Belongs to the GAB family.</text>
</comment>
<feature type="region of interest" description="Disordered" evidence="2">
    <location>
        <begin position="145"/>
        <end position="165"/>
    </location>
</feature>
<feature type="compositionally biased region" description="Polar residues" evidence="2">
    <location>
        <begin position="370"/>
        <end position="385"/>
    </location>
</feature>
<evidence type="ECO:0000313" key="4">
    <source>
        <dbReference type="Ensembl" id="ENSMMDP00005002890.1"/>
    </source>
</evidence>
<feature type="region of interest" description="Disordered" evidence="2">
    <location>
        <begin position="540"/>
        <end position="682"/>
    </location>
</feature>
<feature type="compositionally biased region" description="Polar residues" evidence="2">
    <location>
        <begin position="256"/>
        <end position="268"/>
    </location>
</feature>
<feature type="compositionally biased region" description="Basic residues" evidence="2">
    <location>
        <begin position="273"/>
        <end position="287"/>
    </location>
</feature>
<feature type="compositionally biased region" description="Pro residues" evidence="2">
    <location>
        <begin position="355"/>
        <end position="365"/>
    </location>
</feature>
<feature type="region of interest" description="Disordered" evidence="2">
    <location>
        <begin position="319"/>
        <end position="413"/>
    </location>
</feature>
<dbReference type="GO" id="GO:0007165">
    <property type="term" value="P:signal transduction"/>
    <property type="evidence" value="ECO:0007669"/>
    <property type="project" value="TreeGrafter"/>
</dbReference>
<dbReference type="Ensembl" id="ENSMMDT00005002947.1">
    <property type="protein sequence ID" value="ENSMMDP00005002890.1"/>
    <property type="gene ID" value="ENSMMDG00005001618.1"/>
</dbReference>
<dbReference type="SMART" id="SM00233">
    <property type="entry name" value="PH"/>
    <property type="match status" value="1"/>
</dbReference>
<dbReference type="Pfam" id="PF00169">
    <property type="entry name" value="PH"/>
    <property type="match status" value="1"/>
</dbReference>
<dbReference type="InParanoid" id="A0A667WDG5"/>
<feature type="region of interest" description="Disordered" evidence="2">
    <location>
        <begin position="217"/>
        <end position="243"/>
    </location>
</feature>
<evidence type="ECO:0000313" key="5">
    <source>
        <dbReference type="Proteomes" id="UP000472263"/>
    </source>
</evidence>
<feature type="region of interest" description="Disordered" evidence="2">
    <location>
        <begin position="256"/>
        <end position="289"/>
    </location>
</feature>
<protein>
    <submittedName>
        <fullName evidence="4">GRB2-associated-binding protein 1-like</fullName>
    </submittedName>
</protein>
<dbReference type="PROSITE" id="PS50003">
    <property type="entry name" value="PH_DOMAIN"/>
    <property type="match status" value="1"/>
</dbReference>
<reference evidence="4" key="2">
    <citation type="submission" date="2025-08" db="UniProtKB">
        <authorList>
            <consortium name="Ensembl"/>
        </authorList>
    </citation>
    <scope>IDENTIFICATION</scope>
</reference>
<feature type="compositionally biased region" description="Gly residues" evidence="2">
    <location>
        <begin position="397"/>
        <end position="412"/>
    </location>
</feature>
<evidence type="ECO:0000256" key="2">
    <source>
        <dbReference type="SAM" id="MobiDB-lite"/>
    </source>
</evidence>
<proteinExistence type="inferred from homology"/>
<dbReference type="PANTHER" id="PTHR45960:SF5">
    <property type="entry name" value="GRB2-ASSOCIATED-BINDING PROTEIN 1"/>
    <property type="match status" value="1"/>
</dbReference>
<dbReference type="PANTHER" id="PTHR45960">
    <property type="entry name" value="GRB2-ASSOCIATED-BINDING PROTEIN"/>
    <property type="match status" value="1"/>
</dbReference>